<evidence type="ECO:0000313" key="2">
    <source>
        <dbReference type="Proteomes" id="UP000604475"/>
    </source>
</evidence>
<sequence>MTTTRTWTVDVLLTEDGGRTRAQALLNGAEEGRVAVAGTELRAEGMARCHPDDADVSMIGDEVAASRALSELAHQLLDSAARDIEARTGRKAHVSP</sequence>
<proteinExistence type="predicted"/>
<dbReference type="Pfam" id="PF08962">
    <property type="entry name" value="Rv2632c-like"/>
    <property type="match status" value="1"/>
</dbReference>
<dbReference type="InterPro" id="IPR038070">
    <property type="entry name" value="Rv2632c-like_sf"/>
</dbReference>
<dbReference type="Proteomes" id="UP000604475">
    <property type="component" value="Unassembled WGS sequence"/>
</dbReference>
<gene>
    <name evidence="1" type="ORF">I7412_38305</name>
</gene>
<dbReference type="RefSeq" id="WP_203006107.1">
    <property type="nucleotide sequence ID" value="NZ_JADWYU010000030.1"/>
</dbReference>
<dbReference type="SUPFAM" id="SSF143212">
    <property type="entry name" value="Rv2632c-like"/>
    <property type="match status" value="1"/>
</dbReference>
<accession>A0A937URI8</accession>
<dbReference type="Gene3D" id="3.30.160.240">
    <property type="entry name" value="Rv1738"/>
    <property type="match status" value="1"/>
</dbReference>
<reference evidence="1" key="1">
    <citation type="submission" date="2020-12" db="EMBL/GenBank/DDBJ databases">
        <title>Genomic characterization of non-nitrogen-fixing Frankia strains.</title>
        <authorList>
            <person name="Carlos-Shanley C."/>
            <person name="Guerra T."/>
            <person name="Hahn D."/>
        </authorList>
    </citation>
    <scope>NUCLEOTIDE SEQUENCE</scope>
    <source>
        <strain evidence="1">CN6</strain>
    </source>
</reference>
<comment type="caution">
    <text evidence="1">The sequence shown here is derived from an EMBL/GenBank/DDBJ whole genome shotgun (WGS) entry which is preliminary data.</text>
</comment>
<dbReference type="InterPro" id="IPR015057">
    <property type="entry name" value="Rv2632c-like"/>
</dbReference>
<organism evidence="1 2">
    <name type="scientific">Frankia nepalensis</name>
    <dbReference type="NCBI Taxonomy" id="1836974"/>
    <lineage>
        <taxon>Bacteria</taxon>
        <taxon>Bacillati</taxon>
        <taxon>Actinomycetota</taxon>
        <taxon>Actinomycetes</taxon>
        <taxon>Frankiales</taxon>
        <taxon>Frankiaceae</taxon>
        <taxon>Frankia</taxon>
    </lineage>
</organism>
<dbReference type="EMBL" id="JAEACQ010000356">
    <property type="protein sequence ID" value="MBL7632909.1"/>
    <property type="molecule type" value="Genomic_DNA"/>
</dbReference>
<name>A0A937URI8_9ACTN</name>
<evidence type="ECO:0000313" key="1">
    <source>
        <dbReference type="EMBL" id="MBL7632909.1"/>
    </source>
</evidence>
<keyword evidence="2" id="KW-1185">Reference proteome</keyword>
<protein>
    <submittedName>
        <fullName evidence="1">DUF1876 domain-containing protein</fullName>
    </submittedName>
</protein>
<dbReference type="AlphaFoldDB" id="A0A937URI8"/>